<dbReference type="KEGG" id="abac:LuPra_02935"/>
<feature type="domain" description="Aminoglycoside phosphotransferase" evidence="1">
    <location>
        <begin position="25"/>
        <end position="267"/>
    </location>
</feature>
<dbReference type="AlphaFoldDB" id="A0A143PMJ1"/>
<evidence type="ECO:0000313" key="3">
    <source>
        <dbReference type="Proteomes" id="UP000076079"/>
    </source>
</evidence>
<dbReference type="PANTHER" id="PTHR21064:SF5">
    <property type="entry name" value="SLR1880 PROTEIN"/>
    <property type="match status" value="1"/>
</dbReference>
<proteinExistence type="predicted"/>
<dbReference type="OrthoDB" id="526037at2"/>
<evidence type="ECO:0000259" key="1">
    <source>
        <dbReference type="Pfam" id="PF01636"/>
    </source>
</evidence>
<accession>A0A143PMJ1</accession>
<dbReference type="Proteomes" id="UP000076079">
    <property type="component" value="Chromosome"/>
</dbReference>
<evidence type="ECO:0000313" key="2">
    <source>
        <dbReference type="EMBL" id="AMY09711.1"/>
    </source>
</evidence>
<dbReference type="InterPro" id="IPR050249">
    <property type="entry name" value="Pseudomonas-type_ThrB"/>
</dbReference>
<dbReference type="GO" id="GO:0016740">
    <property type="term" value="F:transferase activity"/>
    <property type="evidence" value="ECO:0007669"/>
    <property type="project" value="UniProtKB-KW"/>
</dbReference>
<dbReference type="SUPFAM" id="SSF56112">
    <property type="entry name" value="Protein kinase-like (PK-like)"/>
    <property type="match status" value="1"/>
</dbReference>
<name>A0A143PMJ1_LUTPR</name>
<dbReference type="RefSeq" id="WP_110171439.1">
    <property type="nucleotide sequence ID" value="NZ_CP015136.1"/>
</dbReference>
<protein>
    <submittedName>
        <fullName evidence="2">Phosphotransferase enzyme family protein</fullName>
    </submittedName>
</protein>
<keyword evidence="2" id="KW-0808">Transferase</keyword>
<dbReference type="InterPro" id="IPR011009">
    <property type="entry name" value="Kinase-like_dom_sf"/>
</dbReference>
<dbReference type="EMBL" id="CP015136">
    <property type="protein sequence ID" value="AMY09711.1"/>
    <property type="molecule type" value="Genomic_DNA"/>
</dbReference>
<dbReference type="Gene3D" id="3.90.1200.10">
    <property type="match status" value="1"/>
</dbReference>
<dbReference type="PANTHER" id="PTHR21064">
    <property type="entry name" value="AMINOGLYCOSIDE PHOSPHOTRANSFERASE DOMAIN-CONTAINING PROTEIN-RELATED"/>
    <property type="match status" value="1"/>
</dbReference>
<organism evidence="2 3">
    <name type="scientific">Luteitalea pratensis</name>
    <dbReference type="NCBI Taxonomy" id="1855912"/>
    <lineage>
        <taxon>Bacteria</taxon>
        <taxon>Pseudomonadati</taxon>
        <taxon>Acidobacteriota</taxon>
        <taxon>Vicinamibacteria</taxon>
        <taxon>Vicinamibacterales</taxon>
        <taxon>Vicinamibacteraceae</taxon>
        <taxon>Luteitalea</taxon>
    </lineage>
</organism>
<reference evidence="3" key="2">
    <citation type="submission" date="2016-04" db="EMBL/GenBank/DDBJ databases">
        <title>First Complete Genome Sequence of a Subdivision 6 Acidobacterium.</title>
        <authorList>
            <person name="Huang S."/>
            <person name="Vieira S."/>
            <person name="Bunk B."/>
            <person name="Riedel T."/>
            <person name="Sproeer C."/>
            <person name="Overmann J."/>
        </authorList>
    </citation>
    <scope>NUCLEOTIDE SEQUENCE [LARGE SCALE GENOMIC DNA]</scope>
    <source>
        <strain evidence="3">DSM 100886 HEG_-6_39</strain>
    </source>
</reference>
<dbReference type="InterPro" id="IPR002575">
    <property type="entry name" value="Aminoglycoside_PTrfase"/>
</dbReference>
<gene>
    <name evidence="2" type="ORF">LuPra_02935</name>
</gene>
<reference evidence="2 3" key="1">
    <citation type="journal article" date="2016" name="Genome Announc.">
        <title>First Complete Genome Sequence of a Subdivision 6 Acidobacterium Strain.</title>
        <authorList>
            <person name="Huang S."/>
            <person name="Vieira S."/>
            <person name="Bunk B."/>
            <person name="Riedel T."/>
            <person name="Sproer C."/>
            <person name="Overmann J."/>
        </authorList>
    </citation>
    <scope>NUCLEOTIDE SEQUENCE [LARGE SCALE GENOMIC DNA]</scope>
    <source>
        <strain evidence="3">DSM 100886 HEG_-6_39</strain>
    </source>
</reference>
<sequence length="370" mass="40794">MNDGRARDLRSLGACFQVHGTLVEAAPHGSGHINETYAATYDQAGTRVRYVHQRINGHVFREPLRLMDNVSRVLSHAATRLAGLPDASRRALTLVPARDGRPYVIDDEGAVWRTYLFIEHTRTYDIVETPAQAEAAARAFGQFQALLADLPGDRLHDTIPDFHHTRRRFDAFAAAVDADPCNRAHACRDLIALAFAHEADADRLIAAAEAGAVPERVTHNDTKINNVMMDVATGEALCVVDLDTTMAGLAPIDFGDMVRTATNAAAEDERDVSKVASRPEMFEALVRGYLSAAGTFLQPAEIDWLAFSGQLLAFEQAIRFLGDHVQGDTYYRIHHPGHNLDRARAQMALMASIERQRDAYQAIVRKHAHG</sequence>
<dbReference type="STRING" id="1855912.LuPra_02935"/>
<dbReference type="Pfam" id="PF01636">
    <property type="entry name" value="APH"/>
    <property type="match status" value="1"/>
</dbReference>
<keyword evidence="3" id="KW-1185">Reference proteome</keyword>